<keyword evidence="1" id="KW-0472">Membrane</keyword>
<evidence type="ECO:0000256" key="1">
    <source>
        <dbReference type="SAM" id="Phobius"/>
    </source>
</evidence>
<accession>A0ABR1QG24</accession>
<evidence type="ECO:0000313" key="3">
    <source>
        <dbReference type="Proteomes" id="UP001391051"/>
    </source>
</evidence>
<name>A0ABR1QG24_9PEZI</name>
<gene>
    <name evidence="2" type="ORF">PG986_004919</name>
</gene>
<keyword evidence="3" id="KW-1185">Reference proteome</keyword>
<comment type="caution">
    <text evidence="2">The sequence shown here is derived from an EMBL/GenBank/DDBJ whole genome shotgun (WGS) entry which is preliminary data.</text>
</comment>
<dbReference type="RefSeq" id="XP_066701003.1">
    <property type="nucleotide sequence ID" value="XM_066841141.1"/>
</dbReference>
<dbReference type="EMBL" id="JAQQWE010000004">
    <property type="protein sequence ID" value="KAK7955697.1"/>
    <property type="molecule type" value="Genomic_DNA"/>
</dbReference>
<protein>
    <submittedName>
        <fullName evidence="2">Uncharacterized protein</fullName>
    </submittedName>
</protein>
<proteinExistence type="predicted"/>
<feature type="transmembrane region" description="Helical" evidence="1">
    <location>
        <begin position="61"/>
        <end position="85"/>
    </location>
</feature>
<keyword evidence="1" id="KW-1133">Transmembrane helix</keyword>
<sequence length="126" mass="14429">MLSYIYQYEYPRRNTALLRVVLYPYVRRDDNKLTEERFYKLQNYNEHIAFQLRLQRRKGVYPVYTSVLWFGMSFTLSIVVSFAALGDNSPSPSPAPGLLLSRVPVVVFASVVDRGPTSATRCNAGI</sequence>
<dbReference type="GeneID" id="92074203"/>
<keyword evidence="1" id="KW-0812">Transmembrane</keyword>
<organism evidence="2 3">
    <name type="scientific">Apiospora aurea</name>
    <dbReference type="NCBI Taxonomy" id="335848"/>
    <lineage>
        <taxon>Eukaryota</taxon>
        <taxon>Fungi</taxon>
        <taxon>Dikarya</taxon>
        <taxon>Ascomycota</taxon>
        <taxon>Pezizomycotina</taxon>
        <taxon>Sordariomycetes</taxon>
        <taxon>Xylariomycetidae</taxon>
        <taxon>Amphisphaeriales</taxon>
        <taxon>Apiosporaceae</taxon>
        <taxon>Apiospora</taxon>
    </lineage>
</organism>
<dbReference type="Proteomes" id="UP001391051">
    <property type="component" value="Unassembled WGS sequence"/>
</dbReference>
<evidence type="ECO:0000313" key="2">
    <source>
        <dbReference type="EMBL" id="KAK7955697.1"/>
    </source>
</evidence>
<reference evidence="2 3" key="1">
    <citation type="submission" date="2023-01" db="EMBL/GenBank/DDBJ databases">
        <title>Analysis of 21 Apiospora genomes using comparative genomics revels a genus with tremendous synthesis potential of carbohydrate active enzymes and secondary metabolites.</title>
        <authorList>
            <person name="Sorensen T."/>
        </authorList>
    </citation>
    <scope>NUCLEOTIDE SEQUENCE [LARGE SCALE GENOMIC DNA]</scope>
    <source>
        <strain evidence="2 3">CBS 24483</strain>
    </source>
</reference>